<name>A0A2D4JFQ8_MICLE</name>
<reference evidence="1" key="2">
    <citation type="submission" date="2017-11" db="EMBL/GenBank/DDBJ databases">
        <title>Coralsnake Venomics: Analyses of Venom Gland Transcriptomes and Proteomes of Six Brazilian Taxa.</title>
        <authorList>
            <person name="Aird S.D."/>
            <person name="Jorge da Silva N."/>
            <person name="Qiu L."/>
            <person name="Villar-Briones A."/>
            <person name="Aparecida-Saddi V."/>
            <person name="Campos-Telles M.P."/>
            <person name="Grau M."/>
            <person name="Mikheyev A.S."/>
        </authorList>
    </citation>
    <scope>NUCLEOTIDE SEQUENCE</scope>
    <source>
        <tissue evidence="1">Venom_gland</tissue>
    </source>
</reference>
<accession>A0A2D4JFQ8</accession>
<reference evidence="1" key="1">
    <citation type="submission" date="2017-07" db="EMBL/GenBank/DDBJ databases">
        <authorList>
            <person name="Mikheyev A."/>
            <person name="Grau M."/>
        </authorList>
    </citation>
    <scope>NUCLEOTIDE SEQUENCE</scope>
    <source>
        <tissue evidence="1">Venom_gland</tissue>
    </source>
</reference>
<dbReference type="EMBL" id="IACK01188274">
    <property type="protein sequence ID" value="LAA95336.1"/>
    <property type="molecule type" value="Transcribed_RNA"/>
</dbReference>
<sequence>MAAQFALSDSGWLTNNKKPNIRRIKSKTKKYFEGLPVLQFFGYQKCEPPPRRKRVWKCHFPGTFTCVDRVNFVTANCGTNLAKKFLRVPHSGIPMQSKEFSFWFY</sequence>
<proteinExistence type="predicted"/>
<evidence type="ECO:0000313" key="1">
    <source>
        <dbReference type="EMBL" id="LAA95336.1"/>
    </source>
</evidence>
<organism evidence="1">
    <name type="scientific">Micrurus lemniscatus lemniscatus</name>
    <dbReference type="NCBI Taxonomy" id="129467"/>
    <lineage>
        <taxon>Eukaryota</taxon>
        <taxon>Metazoa</taxon>
        <taxon>Chordata</taxon>
        <taxon>Craniata</taxon>
        <taxon>Vertebrata</taxon>
        <taxon>Euteleostomi</taxon>
        <taxon>Lepidosauria</taxon>
        <taxon>Squamata</taxon>
        <taxon>Bifurcata</taxon>
        <taxon>Unidentata</taxon>
        <taxon>Episquamata</taxon>
        <taxon>Toxicofera</taxon>
        <taxon>Serpentes</taxon>
        <taxon>Colubroidea</taxon>
        <taxon>Elapidae</taxon>
        <taxon>Elapinae</taxon>
        <taxon>Micrurus</taxon>
    </lineage>
</organism>
<dbReference type="AlphaFoldDB" id="A0A2D4JFQ8"/>
<protein>
    <submittedName>
        <fullName evidence="1">Uncharacterized protein</fullName>
    </submittedName>
</protein>